<dbReference type="Gene3D" id="3.20.20.150">
    <property type="entry name" value="Divalent-metal-dependent TIM barrel enzymes"/>
    <property type="match status" value="1"/>
</dbReference>
<dbReference type="AlphaFoldDB" id="A0A2X4VQD8"/>
<dbReference type="InterPro" id="IPR013022">
    <property type="entry name" value="Xyl_isomerase-like_TIM-brl"/>
</dbReference>
<dbReference type="InterPro" id="IPR036237">
    <property type="entry name" value="Xyl_isomerase-like_sf"/>
</dbReference>
<gene>
    <name evidence="2" type="ORF">NCTC4824_00431</name>
</gene>
<accession>A0A2X4VQD8</accession>
<dbReference type="RefSeq" id="WP_066143081.1">
    <property type="nucleotide sequence ID" value="NZ_CBCSGM010000002.1"/>
</dbReference>
<dbReference type="STRING" id="1348624.GCA_001591545_02771"/>
<name>A0A2X4VQD8_LEDLE</name>
<organism evidence="2 3">
    <name type="scientific">Lederbergia lenta</name>
    <name type="common">Bacillus lentus</name>
    <dbReference type="NCBI Taxonomy" id="1467"/>
    <lineage>
        <taxon>Bacteria</taxon>
        <taxon>Bacillati</taxon>
        <taxon>Bacillota</taxon>
        <taxon>Bacilli</taxon>
        <taxon>Bacillales</taxon>
        <taxon>Bacillaceae</taxon>
        <taxon>Lederbergia</taxon>
    </lineage>
</organism>
<evidence type="ECO:0000259" key="1">
    <source>
        <dbReference type="Pfam" id="PF01261"/>
    </source>
</evidence>
<keyword evidence="3" id="KW-1185">Reference proteome</keyword>
<reference evidence="2 3" key="1">
    <citation type="submission" date="2018-06" db="EMBL/GenBank/DDBJ databases">
        <authorList>
            <consortium name="Pathogen Informatics"/>
            <person name="Doyle S."/>
        </authorList>
    </citation>
    <scope>NUCLEOTIDE SEQUENCE [LARGE SCALE GENOMIC DNA]</scope>
    <source>
        <strain evidence="2 3">NCTC4824</strain>
    </source>
</reference>
<proteinExistence type="predicted"/>
<evidence type="ECO:0000313" key="3">
    <source>
        <dbReference type="Proteomes" id="UP000249134"/>
    </source>
</evidence>
<dbReference type="GO" id="GO:0016853">
    <property type="term" value="F:isomerase activity"/>
    <property type="evidence" value="ECO:0007669"/>
    <property type="project" value="UniProtKB-KW"/>
</dbReference>
<sequence>MKLSLIDLKRKLKIIGREAVTMALKVGIQLYSVRQSLKKEPFETLEKVAAAGYKYVEAANHDALTDDGVGFGLSAKKMKDALDNLGLSIVGCHVNPLKLERLPAVLDYHQELGNKQIGCDIEFYPYEDMDYLLRRCELFNKVGEMCKERGMRYYYHNHYQEFQKFGDKKVYEIIMENTDPNLVFIEMDTYWITRAGENPLNLIEKYKDRLVLLHQKDFPKEAPQPIVMYDGIIDPDKEITYPMFEDTKAPECFTEIGTGILPIQDIIDTAVTAPNLDFIILEQDHSSLDEIDSINTSMKAFQKYSGIEWD</sequence>
<keyword evidence="2" id="KW-0413">Isomerase</keyword>
<evidence type="ECO:0000313" key="2">
    <source>
        <dbReference type="EMBL" id="SQI52459.1"/>
    </source>
</evidence>
<protein>
    <submittedName>
        <fullName evidence="2">Xylose isomerase</fullName>
    </submittedName>
</protein>
<dbReference type="Proteomes" id="UP000249134">
    <property type="component" value="Chromosome 1"/>
</dbReference>
<dbReference type="InterPro" id="IPR050312">
    <property type="entry name" value="IolE/XylAMocC-like"/>
</dbReference>
<feature type="domain" description="Xylose isomerase-like TIM barrel" evidence="1">
    <location>
        <begin position="45"/>
        <end position="301"/>
    </location>
</feature>
<dbReference type="KEGG" id="blen:NCTC4824_00431"/>
<dbReference type="Pfam" id="PF01261">
    <property type="entry name" value="AP_endonuc_2"/>
    <property type="match status" value="1"/>
</dbReference>
<dbReference type="SUPFAM" id="SSF51658">
    <property type="entry name" value="Xylose isomerase-like"/>
    <property type="match status" value="1"/>
</dbReference>
<dbReference type="PANTHER" id="PTHR12110">
    <property type="entry name" value="HYDROXYPYRUVATE ISOMERASE"/>
    <property type="match status" value="1"/>
</dbReference>
<dbReference type="PANTHER" id="PTHR12110:SF41">
    <property type="entry name" value="INOSOSE DEHYDRATASE"/>
    <property type="match status" value="1"/>
</dbReference>
<dbReference type="EMBL" id="LS483476">
    <property type="protein sequence ID" value="SQI52459.1"/>
    <property type="molecule type" value="Genomic_DNA"/>
</dbReference>